<accession>A0A813CIT7</accession>
<dbReference type="AlphaFoldDB" id="A0A813CIT7"/>
<keyword evidence="3" id="KW-1185">Reference proteome</keyword>
<proteinExistence type="predicted"/>
<organism evidence="2 3">
    <name type="scientific">Symbiodinium necroappetens</name>
    <dbReference type="NCBI Taxonomy" id="1628268"/>
    <lineage>
        <taxon>Eukaryota</taxon>
        <taxon>Sar</taxon>
        <taxon>Alveolata</taxon>
        <taxon>Dinophyceae</taxon>
        <taxon>Suessiales</taxon>
        <taxon>Symbiodiniaceae</taxon>
        <taxon>Symbiodinium</taxon>
    </lineage>
</organism>
<evidence type="ECO:0000313" key="2">
    <source>
        <dbReference type="EMBL" id="CAE7942367.1"/>
    </source>
</evidence>
<dbReference type="EMBL" id="CAJNJA010096414">
    <property type="protein sequence ID" value="CAE7942367.1"/>
    <property type="molecule type" value="Genomic_DNA"/>
</dbReference>
<reference evidence="2" key="1">
    <citation type="submission" date="2021-02" db="EMBL/GenBank/DDBJ databases">
        <authorList>
            <person name="Dougan E. K."/>
            <person name="Rhodes N."/>
            <person name="Thang M."/>
            <person name="Chan C."/>
        </authorList>
    </citation>
    <scope>NUCLEOTIDE SEQUENCE</scope>
</reference>
<sequence>MQLRLLGDGVVNASVGGDLERFAALHKSAAAASRGAKWSRKLEQRDSKYTSQLNQMGARKSERRRLRAETRQQALNLDIARECDGVCYSSKEASRQAHP</sequence>
<evidence type="ECO:0000313" key="3">
    <source>
        <dbReference type="Proteomes" id="UP000601435"/>
    </source>
</evidence>
<comment type="caution">
    <text evidence="2">The sequence shown here is derived from an EMBL/GenBank/DDBJ whole genome shotgun (WGS) entry which is preliminary data.</text>
</comment>
<feature type="region of interest" description="Disordered" evidence="1">
    <location>
        <begin position="40"/>
        <end position="66"/>
    </location>
</feature>
<gene>
    <name evidence="2" type="ORF">SNEC2469_LOCUS34634</name>
</gene>
<dbReference type="Proteomes" id="UP000601435">
    <property type="component" value="Unassembled WGS sequence"/>
</dbReference>
<protein>
    <submittedName>
        <fullName evidence="2">Uncharacterized protein</fullName>
    </submittedName>
</protein>
<name>A0A813CIT7_9DINO</name>
<evidence type="ECO:0000256" key="1">
    <source>
        <dbReference type="SAM" id="MobiDB-lite"/>
    </source>
</evidence>